<organism evidence="17 18">
    <name type="scientific">Patella caerulea</name>
    <name type="common">Rayed Mediterranean limpet</name>
    <dbReference type="NCBI Taxonomy" id="87958"/>
    <lineage>
        <taxon>Eukaryota</taxon>
        <taxon>Metazoa</taxon>
        <taxon>Spiralia</taxon>
        <taxon>Lophotrochozoa</taxon>
        <taxon>Mollusca</taxon>
        <taxon>Gastropoda</taxon>
        <taxon>Patellogastropoda</taxon>
        <taxon>Patelloidea</taxon>
        <taxon>Patellidae</taxon>
        <taxon>Patella</taxon>
    </lineage>
</organism>
<dbReference type="SMART" id="SM00165">
    <property type="entry name" value="UBA"/>
    <property type="match status" value="1"/>
</dbReference>
<dbReference type="InterPro" id="IPR042470">
    <property type="entry name" value="RMI1_N_C_sf"/>
</dbReference>
<proteinExistence type="inferred from homology"/>
<feature type="compositionally biased region" description="Polar residues" evidence="14">
    <location>
        <begin position="323"/>
        <end position="340"/>
    </location>
</feature>
<dbReference type="AlphaFoldDB" id="A0AAN8JDI6"/>
<feature type="compositionally biased region" description="Polar residues" evidence="14">
    <location>
        <begin position="381"/>
        <end position="413"/>
    </location>
</feature>
<evidence type="ECO:0000256" key="5">
    <source>
        <dbReference type="ARBA" id="ARBA00022664"/>
    </source>
</evidence>
<evidence type="ECO:0000256" key="9">
    <source>
        <dbReference type="ARBA" id="ARBA00023242"/>
    </source>
</evidence>
<feature type="domain" description="Tudor" evidence="16">
    <location>
        <begin position="579"/>
        <end position="639"/>
    </location>
</feature>
<dbReference type="GO" id="GO:0006397">
    <property type="term" value="P:mRNA processing"/>
    <property type="evidence" value="ECO:0007669"/>
    <property type="project" value="UniProtKB-KW"/>
</dbReference>
<comment type="function">
    <text evidence="11">Involved in spliceosome assembly.</text>
</comment>
<dbReference type="SUPFAM" id="SSF63748">
    <property type="entry name" value="Tudor/PWWP/MBT"/>
    <property type="match status" value="1"/>
</dbReference>
<evidence type="ECO:0000256" key="8">
    <source>
        <dbReference type="ARBA" id="ARBA00023187"/>
    </source>
</evidence>
<evidence type="ECO:0000313" key="17">
    <source>
        <dbReference type="EMBL" id="KAK6173045.1"/>
    </source>
</evidence>
<dbReference type="Gene3D" id="2.30.30.140">
    <property type="match status" value="1"/>
</dbReference>
<keyword evidence="7" id="KW-0156">Chromatin regulator</keyword>
<dbReference type="SMART" id="SM01161">
    <property type="entry name" value="DUF1767"/>
    <property type="match status" value="1"/>
</dbReference>
<evidence type="ECO:0000256" key="2">
    <source>
        <dbReference type="ARBA" id="ARBA00004408"/>
    </source>
</evidence>
<dbReference type="GO" id="GO:0006325">
    <property type="term" value="P:chromatin organization"/>
    <property type="evidence" value="ECO:0007669"/>
    <property type="project" value="UniProtKB-KW"/>
</dbReference>
<keyword evidence="18" id="KW-1185">Reference proteome</keyword>
<dbReference type="GO" id="GO:0003723">
    <property type="term" value="F:RNA binding"/>
    <property type="evidence" value="ECO:0007669"/>
    <property type="project" value="InterPro"/>
</dbReference>
<feature type="region of interest" description="Disordered" evidence="14">
    <location>
        <begin position="283"/>
        <end position="344"/>
    </location>
</feature>
<comment type="caution">
    <text evidence="17">The sequence shown here is derived from an EMBL/GenBank/DDBJ whole genome shotgun (WGS) entry which is preliminary data.</text>
</comment>
<feature type="region of interest" description="Disordered" evidence="14">
    <location>
        <begin position="682"/>
        <end position="713"/>
    </location>
</feature>
<dbReference type="InterPro" id="IPR009060">
    <property type="entry name" value="UBA-like_sf"/>
</dbReference>
<comment type="similarity">
    <text evidence="3">Belongs to the SMN family.</text>
</comment>
<dbReference type="GO" id="GO:0008380">
    <property type="term" value="P:RNA splicing"/>
    <property type="evidence" value="ECO:0007669"/>
    <property type="project" value="UniProtKB-KW"/>
</dbReference>
<comment type="function">
    <text evidence="10">Scaffolding protein that specifically recognizes and binds dimethylarginine-containing proteins. Plays a role in the regulation of translation of target mRNAs by binding Arg/Gly-rich motifs (GAR) in dimethylarginine-containing proteins. In nucleus, acts as a coactivator: recognizes and binds asymmetric dimethylation on the core histone tails associated with transcriptional activation (H3R17me2a and H4R3me2a) and recruits proteins at these arginine-methylated loci. In cytoplasm, acts as an antiviral factor that participates in the assembly of stress granules together with G3BP1.</text>
</comment>
<dbReference type="PANTHER" id="PTHR13681">
    <property type="entry name" value="SURVIVAL OF MOTOR NEURON-RELATED-SPLICING FACTOR 30-RELATED"/>
    <property type="match status" value="1"/>
</dbReference>
<feature type="domain" description="UBA" evidence="15">
    <location>
        <begin position="245"/>
        <end position="285"/>
    </location>
</feature>
<dbReference type="CDD" id="cd14270">
    <property type="entry name" value="UBA"/>
    <property type="match status" value="1"/>
</dbReference>
<evidence type="ECO:0000256" key="10">
    <source>
        <dbReference type="ARBA" id="ARBA00035105"/>
    </source>
</evidence>
<evidence type="ECO:0000313" key="18">
    <source>
        <dbReference type="Proteomes" id="UP001347796"/>
    </source>
</evidence>
<feature type="compositionally biased region" description="Polar residues" evidence="14">
    <location>
        <begin position="699"/>
        <end position="713"/>
    </location>
</feature>
<keyword evidence="5" id="KW-0507">mRNA processing</keyword>
<comment type="subcellular location">
    <subcellularLocation>
        <location evidence="1">Nucleus speckle</location>
    </subcellularLocation>
    <subcellularLocation>
        <location evidence="2">Nucleus</location>
        <location evidence="2">Cajal body</location>
    </subcellularLocation>
</comment>
<dbReference type="SMART" id="SM00333">
    <property type="entry name" value="TUDOR"/>
    <property type="match status" value="1"/>
</dbReference>
<dbReference type="InterPro" id="IPR010304">
    <property type="entry name" value="SMN_Tudor"/>
</dbReference>
<evidence type="ECO:0000256" key="11">
    <source>
        <dbReference type="ARBA" id="ARBA00037618"/>
    </source>
</evidence>
<feature type="compositionally biased region" description="Basic and acidic residues" evidence="14">
    <location>
        <begin position="293"/>
        <end position="315"/>
    </location>
</feature>
<feature type="compositionally biased region" description="Polar residues" evidence="14">
    <location>
        <begin position="423"/>
        <end position="432"/>
    </location>
</feature>
<dbReference type="InterPro" id="IPR002999">
    <property type="entry name" value="Tudor"/>
</dbReference>
<dbReference type="Gene3D" id="1.10.8.10">
    <property type="entry name" value="DNA helicase RuvA subunit, C-terminal domain"/>
    <property type="match status" value="1"/>
</dbReference>
<dbReference type="GO" id="GO:0015030">
    <property type="term" value="C:Cajal body"/>
    <property type="evidence" value="ECO:0007669"/>
    <property type="project" value="UniProtKB-SubCell"/>
</dbReference>
<gene>
    <name evidence="17" type="ORF">SNE40_016580</name>
</gene>
<evidence type="ECO:0000256" key="12">
    <source>
        <dbReference type="ARBA" id="ARBA00041083"/>
    </source>
</evidence>
<dbReference type="GO" id="GO:0005737">
    <property type="term" value="C:cytoplasm"/>
    <property type="evidence" value="ECO:0007669"/>
    <property type="project" value="InterPro"/>
</dbReference>
<dbReference type="Pfam" id="PF08585">
    <property type="entry name" value="RMI1_N_C"/>
    <property type="match status" value="1"/>
</dbReference>
<accession>A0AAN8JDI6</accession>
<keyword evidence="6" id="KW-0747">Spliceosome</keyword>
<dbReference type="Pfam" id="PF00627">
    <property type="entry name" value="UBA"/>
    <property type="match status" value="1"/>
</dbReference>
<dbReference type="PANTHER" id="PTHR13681:SF24">
    <property type="entry name" value="TUDOR DOMAIN-CONTAINING PROTEIN 3"/>
    <property type="match status" value="1"/>
</dbReference>
<evidence type="ECO:0000256" key="7">
    <source>
        <dbReference type="ARBA" id="ARBA00022853"/>
    </source>
</evidence>
<feature type="compositionally biased region" description="Polar residues" evidence="14">
    <location>
        <begin position="479"/>
        <end position="497"/>
    </location>
</feature>
<feature type="region of interest" description="Disordered" evidence="14">
    <location>
        <begin position="373"/>
        <end position="572"/>
    </location>
</feature>
<dbReference type="EMBL" id="JAZGQO010000011">
    <property type="protein sequence ID" value="KAK6173045.1"/>
    <property type="molecule type" value="Genomic_DNA"/>
</dbReference>
<evidence type="ECO:0000259" key="15">
    <source>
        <dbReference type="PROSITE" id="PS50030"/>
    </source>
</evidence>
<dbReference type="GO" id="GO:0005681">
    <property type="term" value="C:spliceosomal complex"/>
    <property type="evidence" value="ECO:0007669"/>
    <property type="project" value="UniProtKB-KW"/>
</dbReference>
<dbReference type="PROSITE" id="PS50030">
    <property type="entry name" value="UBA"/>
    <property type="match status" value="1"/>
</dbReference>
<evidence type="ECO:0000259" key="16">
    <source>
        <dbReference type="PROSITE" id="PS50304"/>
    </source>
</evidence>
<reference evidence="17 18" key="1">
    <citation type="submission" date="2024-01" db="EMBL/GenBank/DDBJ databases">
        <title>The genome of the rayed Mediterranean limpet Patella caerulea (Linnaeus, 1758).</title>
        <authorList>
            <person name="Anh-Thu Weber A."/>
            <person name="Halstead-Nussloch G."/>
        </authorList>
    </citation>
    <scope>NUCLEOTIDE SEQUENCE [LARGE SCALE GENOMIC DNA]</scope>
    <source>
        <strain evidence="17">AATW-2023a</strain>
        <tissue evidence="17">Whole specimen</tissue>
    </source>
</reference>
<dbReference type="PROSITE" id="PS50304">
    <property type="entry name" value="TUDOR"/>
    <property type="match status" value="1"/>
</dbReference>
<evidence type="ECO:0000256" key="14">
    <source>
        <dbReference type="SAM" id="MobiDB-lite"/>
    </source>
</evidence>
<dbReference type="SUPFAM" id="SSF46934">
    <property type="entry name" value="UBA-like"/>
    <property type="match status" value="1"/>
</dbReference>
<dbReference type="Gene3D" id="2.40.50.770">
    <property type="entry name" value="RecQ-mediated genome instability protein Rmi1, C-terminal domain"/>
    <property type="match status" value="1"/>
</dbReference>
<evidence type="ECO:0000256" key="4">
    <source>
        <dbReference type="ARBA" id="ARBA00013421"/>
    </source>
</evidence>
<evidence type="ECO:0000256" key="6">
    <source>
        <dbReference type="ARBA" id="ARBA00022728"/>
    </source>
</evidence>
<dbReference type="Pfam" id="PF06003">
    <property type="entry name" value="SMN_Tudor"/>
    <property type="match status" value="1"/>
</dbReference>
<dbReference type="InterPro" id="IPR013894">
    <property type="entry name" value="RMI1_OB"/>
</dbReference>
<feature type="compositionally biased region" description="Basic and acidic residues" evidence="14">
    <location>
        <begin position="194"/>
        <end position="215"/>
    </location>
</feature>
<name>A0AAN8JDI6_PATCE</name>
<protein>
    <recommendedName>
        <fullName evidence="12">Survival of motor neuron-related-splicing factor 30</fullName>
    </recommendedName>
    <alternativeName>
        <fullName evidence="13">Survival motor neuron domain-containing protein 1</fullName>
    </alternativeName>
    <alternativeName>
        <fullName evidence="4">Tudor domain-containing protein 3</fullName>
    </alternativeName>
</protein>
<keyword evidence="8" id="KW-0508">mRNA splicing</keyword>
<feature type="compositionally biased region" description="Low complexity" evidence="14">
    <location>
        <begin position="452"/>
        <end position="463"/>
    </location>
</feature>
<evidence type="ECO:0000256" key="13">
    <source>
        <dbReference type="ARBA" id="ARBA00042567"/>
    </source>
</evidence>
<keyword evidence="9" id="KW-0539">Nucleus</keyword>
<feature type="region of interest" description="Disordered" evidence="14">
    <location>
        <begin position="169"/>
        <end position="220"/>
    </location>
</feature>
<dbReference type="GO" id="GO:0016607">
    <property type="term" value="C:nuclear speck"/>
    <property type="evidence" value="ECO:0007669"/>
    <property type="project" value="UniProtKB-SubCell"/>
</dbReference>
<dbReference type="InterPro" id="IPR015940">
    <property type="entry name" value="UBA"/>
</dbReference>
<evidence type="ECO:0000256" key="1">
    <source>
        <dbReference type="ARBA" id="ARBA00004324"/>
    </source>
</evidence>
<dbReference type="Proteomes" id="UP001347796">
    <property type="component" value="Unassembled WGS sequence"/>
</dbReference>
<feature type="compositionally biased region" description="Polar residues" evidence="14">
    <location>
        <begin position="528"/>
        <end position="560"/>
    </location>
</feature>
<sequence>MAGDELARKGWHLTEQGIQECMEDGNKRTDVIVKNALDTDLREIGAKWLPEELQRGKLDYIQGPTVLQITKMKNIAAPKENEESQGAPRMMKIILTDGQTNCTAVETEILKNMGFNTPPGSKIFIDGAVEIECNILLLNNKNTRFIGGHVEKLAENWQLKKSLKYQTRSNVRSEGGPPAYVPFGQKNTSQLPNPRKENFKSFDTNKEKSSGDKNEFQQQRQATIAEALQAKDSKAKTFGGGGKLALEDNDIAKIVDMGFSTEDATNALRFSNGNVNDAIHSLLSKGNNARGRPRQDKHERPSERVDRSDRKEKPSSRPRRGGNPSNTEESSANSQPSGPSTLFDFLTNKIPVKEETKPSSSTSNYKSHSRFVAEHNENKTNRPSQSTNSYDNKSNPNRTNRSNPHYEASSSNHPDNKSHTSYDNHNYNNRRQNVPPRFAQKYGKDAADGHYNSGMSNSSNSDSDNFDRTRHKRQENYRNDYNGSSRDSNYRSQNKYSQDSRKSDNYDPPPNRSGASSRPMENKKYNDYSKTQSADMKYSQSGGIKSQSDRSVNSQAQNNRSSATSTSTSKWETRNDLAGWNKGDMCLAKYWEDKQFYPAIIEAIAQNGSTCVVTFPDYGNQEEVFCTDMMPLPNQNWTDGVQSMNQVTFTAPPPFYPNQMPVCPPYQPDPYMATGQFTMEFRRGGNGPQYNRKQDKGRPTQQFYQPPSNKSYQ</sequence>
<evidence type="ECO:0000256" key="3">
    <source>
        <dbReference type="ARBA" id="ARBA00005371"/>
    </source>
</evidence>